<organism evidence="4 5">
    <name type="scientific">Pedobacter metabolipauper</name>
    <dbReference type="NCBI Taxonomy" id="425513"/>
    <lineage>
        <taxon>Bacteria</taxon>
        <taxon>Pseudomonadati</taxon>
        <taxon>Bacteroidota</taxon>
        <taxon>Sphingobacteriia</taxon>
        <taxon>Sphingobacteriales</taxon>
        <taxon>Sphingobacteriaceae</taxon>
        <taxon>Pedobacter</taxon>
    </lineage>
</organism>
<proteinExistence type="predicted"/>
<feature type="signal peptide" evidence="3">
    <location>
        <begin position="1"/>
        <end position="19"/>
    </location>
</feature>
<evidence type="ECO:0000256" key="1">
    <source>
        <dbReference type="SAM" id="Coils"/>
    </source>
</evidence>
<dbReference type="EMBL" id="SNYC01000003">
    <property type="protein sequence ID" value="TDQ12130.1"/>
    <property type="molecule type" value="Genomic_DNA"/>
</dbReference>
<protein>
    <submittedName>
        <fullName evidence="4">Uncharacterized protein</fullName>
    </submittedName>
</protein>
<evidence type="ECO:0000313" key="5">
    <source>
        <dbReference type="Proteomes" id="UP000295620"/>
    </source>
</evidence>
<keyword evidence="1" id="KW-0175">Coiled coil</keyword>
<gene>
    <name evidence="4" type="ORF">ATK78_1261</name>
</gene>
<sequence length="170" mass="19522">MIKNLLLFLFVSCSLSAAAIQTDTSAYQTQRLKVNALLSERSQKFGQYDQSLSTRTGIFGLQTKKDVENSNEILRQIVLNDNNIFKELKILMEYKDQQVKAVQEEANSVNSRAQNYMNAIKKLQDENQTLRNETGKKENFSYYVIAFLVLVLAGSTYFFLKKLKEQGLTR</sequence>
<evidence type="ECO:0000313" key="4">
    <source>
        <dbReference type="EMBL" id="TDQ12130.1"/>
    </source>
</evidence>
<accession>A0A4R6T3L7</accession>
<comment type="caution">
    <text evidence="4">The sequence shown here is derived from an EMBL/GenBank/DDBJ whole genome shotgun (WGS) entry which is preliminary data.</text>
</comment>
<evidence type="ECO:0000256" key="2">
    <source>
        <dbReference type="SAM" id="Phobius"/>
    </source>
</evidence>
<keyword evidence="2" id="KW-0472">Membrane</keyword>
<keyword evidence="2" id="KW-0812">Transmembrane</keyword>
<dbReference type="Proteomes" id="UP000295620">
    <property type="component" value="Unassembled WGS sequence"/>
</dbReference>
<name>A0A4R6T3L7_9SPHI</name>
<dbReference type="AlphaFoldDB" id="A0A4R6T3L7"/>
<feature type="coiled-coil region" evidence="1">
    <location>
        <begin position="99"/>
        <end position="133"/>
    </location>
</feature>
<keyword evidence="3" id="KW-0732">Signal</keyword>
<reference evidence="4 5" key="1">
    <citation type="submission" date="2019-03" db="EMBL/GenBank/DDBJ databases">
        <title>Genomic Encyclopedia of Archaeal and Bacterial Type Strains, Phase II (KMG-II): from individual species to whole genera.</title>
        <authorList>
            <person name="Goeker M."/>
        </authorList>
    </citation>
    <scope>NUCLEOTIDE SEQUENCE [LARGE SCALE GENOMIC DNA]</scope>
    <source>
        <strain evidence="4 5">DSM 19035</strain>
    </source>
</reference>
<dbReference type="RefSeq" id="WP_133575141.1">
    <property type="nucleotide sequence ID" value="NZ_SNYC01000003.1"/>
</dbReference>
<evidence type="ECO:0000256" key="3">
    <source>
        <dbReference type="SAM" id="SignalP"/>
    </source>
</evidence>
<keyword evidence="2" id="KW-1133">Transmembrane helix</keyword>
<dbReference type="OrthoDB" id="713774at2"/>
<feature type="chain" id="PRO_5020193949" evidence="3">
    <location>
        <begin position="20"/>
        <end position="170"/>
    </location>
</feature>
<keyword evidence="5" id="KW-1185">Reference proteome</keyword>
<feature type="transmembrane region" description="Helical" evidence="2">
    <location>
        <begin position="140"/>
        <end position="160"/>
    </location>
</feature>